<evidence type="ECO:0000256" key="1">
    <source>
        <dbReference type="ARBA" id="ARBA00004418"/>
    </source>
</evidence>
<feature type="binding site" description="covalent" evidence="8">
    <location>
        <position position="52"/>
    </location>
    <ligand>
        <name>heme c</name>
        <dbReference type="ChEBI" id="CHEBI:61717"/>
        <label>1</label>
    </ligand>
</feature>
<evidence type="ECO:0000313" key="12">
    <source>
        <dbReference type="EMBL" id="SEI71037.1"/>
    </source>
</evidence>
<proteinExistence type="predicted"/>
<feature type="binding site" description="axial binding residue" evidence="9">
    <location>
        <position position="53"/>
    </location>
    <ligand>
        <name>heme c</name>
        <dbReference type="ChEBI" id="CHEBI:61717"/>
        <label>1</label>
    </ligand>
    <ligandPart>
        <name>Fe</name>
        <dbReference type="ChEBI" id="CHEBI:18248"/>
    </ligandPart>
</feature>
<feature type="binding site" description="covalent" evidence="8">
    <location>
        <position position="148"/>
    </location>
    <ligand>
        <name>heme c</name>
        <dbReference type="ChEBI" id="CHEBI:61717"/>
        <label>2</label>
    </ligand>
</feature>
<dbReference type="Gene3D" id="1.10.760.10">
    <property type="entry name" value="Cytochrome c-like domain"/>
    <property type="match status" value="2"/>
</dbReference>
<dbReference type="EMBL" id="FNYH01000008">
    <property type="protein sequence ID" value="SEI71037.1"/>
    <property type="molecule type" value="Genomic_DNA"/>
</dbReference>
<evidence type="ECO:0000313" key="13">
    <source>
        <dbReference type="Proteomes" id="UP000242999"/>
    </source>
</evidence>
<dbReference type="InterPro" id="IPR024167">
    <property type="entry name" value="Cytochrome_c4-like"/>
</dbReference>
<dbReference type="PANTHER" id="PTHR33751:SF9">
    <property type="entry name" value="CYTOCHROME C4"/>
    <property type="match status" value="1"/>
</dbReference>
<accession>A0A1H6T1S0</accession>
<dbReference type="PROSITE" id="PS51007">
    <property type="entry name" value="CYTC"/>
    <property type="match status" value="2"/>
</dbReference>
<comment type="subcellular location">
    <subcellularLocation>
        <location evidence="1">Periplasm</location>
    </subcellularLocation>
</comment>
<feature type="binding site" description="covalent" evidence="8">
    <location>
        <position position="151"/>
    </location>
    <ligand>
        <name>heme c</name>
        <dbReference type="ChEBI" id="CHEBI:61717"/>
        <label>2</label>
    </ligand>
</feature>
<keyword evidence="6" id="KW-0249">Electron transport</keyword>
<dbReference type="InterPro" id="IPR050597">
    <property type="entry name" value="Cytochrome_c_Oxidase_Subunit"/>
</dbReference>
<feature type="binding site" description="covalent" evidence="8">
    <location>
        <position position="49"/>
    </location>
    <ligand>
        <name>heme c</name>
        <dbReference type="ChEBI" id="CHEBI:61717"/>
        <label>1</label>
    </ligand>
</feature>
<keyword evidence="7 9" id="KW-0408">Iron</keyword>
<dbReference type="AlphaFoldDB" id="A0A1H6T1S0"/>
<feature type="binding site" description="axial binding residue" evidence="9">
    <location>
        <position position="194"/>
    </location>
    <ligand>
        <name>heme c</name>
        <dbReference type="ChEBI" id="CHEBI:61717"/>
        <label>2</label>
    </ligand>
    <ligandPart>
        <name>Fe</name>
        <dbReference type="ChEBI" id="CHEBI:18248"/>
    </ligandPart>
</feature>
<dbReference type="PANTHER" id="PTHR33751">
    <property type="entry name" value="CBB3-TYPE CYTOCHROME C OXIDASE SUBUNIT FIXP"/>
    <property type="match status" value="1"/>
</dbReference>
<evidence type="ECO:0000256" key="9">
    <source>
        <dbReference type="PIRSR" id="PIRSR000005-2"/>
    </source>
</evidence>
<feature type="binding site" description="axial binding residue" evidence="9">
    <location>
        <position position="152"/>
    </location>
    <ligand>
        <name>heme c</name>
        <dbReference type="ChEBI" id="CHEBI:61717"/>
        <label>2</label>
    </ligand>
    <ligandPart>
        <name>Fe</name>
        <dbReference type="ChEBI" id="CHEBI:18248"/>
    </ligandPart>
</feature>
<evidence type="ECO:0000256" key="4">
    <source>
        <dbReference type="ARBA" id="ARBA00022723"/>
    </source>
</evidence>
<feature type="binding site" description="axial binding residue" evidence="9">
    <location>
        <position position="93"/>
    </location>
    <ligand>
        <name>heme c</name>
        <dbReference type="ChEBI" id="CHEBI:61717"/>
        <label>1</label>
    </ligand>
    <ligandPart>
        <name>Fe</name>
        <dbReference type="ChEBI" id="CHEBI:18248"/>
    </ligandPart>
</feature>
<sequence>MYQGRWLATASLITCSLISLPSVSAPLEGDATRGQQLVLQGKPPSVAPCAACHGVDGAGNAAAGFARLAGLDAGYIAKQLADYQAKTRTHAIMSPNAVGLTAQERLDVGAYYAAQVVNTQLTPSDTAKMALGEHLAKQGDWDRYLPPCESCHGPDSQGVGADFPALSGQHVSYLAGQLTAWQQGQRTNDPLQLMLGIAERLTAEEIEALAYYFAHQPTSTKEGR</sequence>
<dbReference type="PIRSF" id="PIRSF000005">
    <property type="entry name" value="Cytochrome_c4"/>
    <property type="match status" value="1"/>
</dbReference>
<dbReference type="Proteomes" id="UP000242999">
    <property type="component" value="Unassembled WGS sequence"/>
</dbReference>
<keyword evidence="10" id="KW-0732">Signal</keyword>
<dbReference type="Pfam" id="PF00034">
    <property type="entry name" value="Cytochrom_C"/>
    <property type="match status" value="1"/>
</dbReference>
<evidence type="ECO:0000256" key="8">
    <source>
        <dbReference type="PIRSR" id="PIRSR000005-1"/>
    </source>
</evidence>
<evidence type="ECO:0000256" key="2">
    <source>
        <dbReference type="ARBA" id="ARBA00022448"/>
    </source>
</evidence>
<dbReference type="GO" id="GO:0009055">
    <property type="term" value="F:electron transfer activity"/>
    <property type="evidence" value="ECO:0007669"/>
    <property type="project" value="InterPro"/>
</dbReference>
<name>A0A1H6T1S0_9GAMM</name>
<keyword evidence="13" id="KW-1185">Reference proteome</keyword>
<reference evidence="13" key="1">
    <citation type="submission" date="2016-10" db="EMBL/GenBank/DDBJ databases">
        <authorList>
            <person name="Varghese N."/>
            <person name="Submissions S."/>
        </authorList>
    </citation>
    <scope>NUCLEOTIDE SEQUENCE [LARGE SCALE GENOMIC DNA]</scope>
    <source>
        <strain evidence="13">DSM 7165</strain>
    </source>
</reference>
<dbReference type="GO" id="GO:0020037">
    <property type="term" value="F:heme binding"/>
    <property type="evidence" value="ECO:0007669"/>
    <property type="project" value="InterPro"/>
</dbReference>
<dbReference type="STRING" id="64971.SAMN05421831_10842"/>
<dbReference type="InterPro" id="IPR036909">
    <property type="entry name" value="Cyt_c-like_dom_sf"/>
</dbReference>
<keyword evidence="4 9" id="KW-0479">Metal-binding</keyword>
<gene>
    <name evidence="12" type="ORF">SAMN05421831_10842</name>
</gene>
<feature type="chain" id="PRO_5017433653" evidence="10">
    <location>
        <begin position="25"/>
        <end position="224"/>
    </location>
</feature>
<feature type="domain" description="Cytochrome c" evidence="11">
    <location>
        <begin position="127"/>
        <end position="217"/>
    </location>
</feature>
<keyword evidence="5" id="KW-0574">Periplasm</keyword>
<dbReference type="OrthoDB" id="9773456at2"/>
<evidence type="ECO:0000256" key="10">
    <source>
        <dbReference type="SAM" id="SignalP"/>
    </source>
</evidence>
<dbReference type="GO" id="GO:0042597">
    <property type="term" value="C:periplasmic space"/>
    <property type="evidence" value="ECO:0007669"/>
    <property type="project" value="UniProtKB-SubCell"/>
</dbReference>
<dbReference type="RefSeq" id="WP_093310094.1">
    <property type="nucleotide sequence ID" value="NZ_FNYH01000008.1"/>
</dbReference>
<keyword evidence="3 8" id="KW-0349">Heme</keyword>
<feature type="signal peptide" evidence="10">
    <location>
        <begin position="1"/>
        <end position="24"/>
    </location>
</feature>
<organism evidence="12 13">
    <name type="scientific">Allopseudospirillum japonicum</name>
    <dbReference type="NCBI Taxonomy" id="64971"/>
    <lineage>
        <taxon>Bacteria</taxon>
        <taxon>Pseudomonadati</taxon>
        <taxon>Pseudomonadota</taxon>
        <taxon>Gammaproteobacteria</taxon>
        <taxon>Oceanospirillales</taxon>
        <taxon>Oceanospirillaceae</taxon>
        <taxon>Allopseudospirillum</taxon>
    </lineage>
</organism>
<evidence type="ECO:0000256" key="7">
    <source>
        <dbReference type="ARBA" id="ARBA00023004"/>
    </source>
</evidence>
<dbReference type="SUPFAM" id="SSF46626">
    <property type="entry name" value="Cytochrome c"/>
    <property type="match status" value="2"/>
</dbReference>
<evidence type="ECO:0000256" key="5">
    <source>
        <dbReference type="ARBA" id="ARBA00022764"/>
    </source>
</evidence>
<keyword evidence="2" id="KW-0813">Transport</keyword>
<feature type="domain" description="Cytochrome c" evidence="11">
    <location>
        <begin position="29"/>
        <end position="116"/>
    </location>
</feature>
<dbReference type="GO" id="GO:0005506">
    <property type="term" value="F:iron ion binding"/>
    <property type="evidence" value="ECO:0007669"/>
    <property type="project" value="InterPro"/>
</dbReference>
<comment type="PTM">
    <text evidence="8">Binds 2 heme c groups covalently per subunit.</text>
</comment>
<dbReference type="InterPro" id="IPR009056">
    <property type="entry name" value="Cyt_c-like_dom"/>
</dbReference>
<evidence type="ECO:0000259" key="11">
    <source>
        <dbReference type="PROSITE" id="PS51007"/>
    </source>
</evidence>
<protein>
    <submittedName>
        <fullName evidence="12">Cytochrome c553</fullName>
    </submittedName>
</protein>
<evidence type="ECO:0000256" key="3">
    <source>
        <dbReference type="ARBA" id="ARBA00022617"/>
    </source>
</evidence>
<evidence type="ECO:0000256" key="6">
    <source>
        <dbReference type="ARBA" id="ARBA00022982"/>
    </source>
</evidence>